<keyword evidence="1" id="KW-0812">Transmembrane</keyword>
<gene>
    <name evidence="3" type="ORF">GGU10DRAFT_317308</name>
</gene>
<dbReference type="AlphaFoldDB" id="A0AA38NP57"/>
<dbReference type="Pfam" id="PF20151">
    <property type="entry name" value="DUF6533"/>
    <property type="match status" value="1"/>
</dbReference>
<evidence type="ECO:0000313" key="4">
    <source>
        <dbReference type="Proteomes" id="UP001163798"/>
    </source>
</evidence>
<keyword evidence="1" id="KW-0472">Membrane</keyword>
<feature type="domain" description="DUF6533" evidence="2">
    <location>
        <begin position="25"/>
        <end position="66"/>
    </location>
</feature>
<dbReference type="EMBL" id="MU793434">
    <property type="protein sequence ID" value="KAJ3783155.1"/>
    <property type="molecule type" value="Genomic_DNA"/>
</dbReference>
<dbReference type="Proteomes" id="UP001163798">
    <property type="component" value="Unassembled WGS sequence"/>
</dbReference>
<evidence type="ECO:0000259" key="2">
    <source>
        <dbReference type="Pfam" id="PF20151"/>
    </source>
</evidence>
<proteinExistence type="predicted"/>
<accession>A0AA38NP57</accession>
<sequence>MTDTTSNAAATAAFEHFIKFRMQYSSLAVLYYDYVLTFADEIRYIWRLRSLTQISTLLYICCRYALPGNLLYLLANTGTLGGIDRCDTWYRIIAALSVMGRASIIKGNLLSIMIPVYDFIAATITIARGIQAIRKMPRTAKLQDSLYYLMVEQGVIYFLAISAITITQSVISFRPVDPSGAAAFIGQINAFSVPVSGLLIARFLLRLRAAQEGFNTNSEDLHRENIDIASTVRFADRDAFLSTSTTGTDIFASPVGESGHGTTSVSTLRQVIDSVMNEFGDDPVERTKDMLERTESRRVEQNRGGY</sequence>
<protein>
    <recommendedName>
        <fullName evidence="2">DUF6533 domain-containing protein</fullName>
    </recommendedName>
</protein>
<feature type="transmembrane region" description="Helical" evidence="1">
    <location>
        <begin position="147"/>
        <end position="171"/>
    </location>
</feature>
<name>A0AA38NP57_9AGAR</name>
<evidence type="ECO:0000256" key="1">
    <source>
        <dbReference type="SAM" id="Phobius"/>
    </source>
</evidence>
<evidence type="ECO:0000313" key="3">
    <source>
        <dbReference type="EMBL" id="KAJ3783155.1"/>
    </source>
</evidence>
<keyword evidence="4" id="KW-1185">Reference proteome</keyword>
<comment type="caution">
    <text evidence="3">The sequence shown here is derived from an EMBL/GenBank/DDBJ whole genome shotgun (WGS) entry which is preliminary data.</text>
</comment>
<feature type="transmembrane region" description="Helical" evidence="1">
    <location>
        <begin position="183"/>
        <end position="205"/>
    </location>
</feature>
<organism evidence="3 4">
    <name type="scientific">Lentinula aff. detonsa</name>
    <dbReference type="NCBI Taxonomy" id="2804958"/>
    <lineage>
        <taxon>Eukaryota</taxon>
        <taxon>Fungi</taxon>
        <taxon>Dikarya</taxon>
        <taxon>Basidiomycota</taxon>
        <taxon>Agaricomycotina</taxon>
        <taxon>Agaricomycetes</taxon>
        <taxon>Agaricomycetidae</taxon>
        <taxon>Agaricales</taxon>
        <taxon>Marasmiineae</taxon>
        <taxon>Omphalotaceae</taxon>
        <taxon>Lentinula</taxon>
    </lineage>
</organism>
<reference evidence="3" key="1">
    <citation type="submission" date="2022-08" db="EMBL/GenBank/DDBJ databases">
        <authorList>
            <consortium name="DOE Joint Genome Institute"/>
            <person name="Min B."/>
            <person name="Riley R."/>
            <person name="Sierra-Patev S."/>
            <person name="Naranjo-Ortiz M."/>
            <person name="Looney B."/>
            <person name="Konkel Z."/>
            <person name="Slot J.C."/>
            <person name="Sakamoto Y."/>
            <person name="Steenwyk J.L."/>
            <person name="Rokas A."/>
            <person name="Carro J."/>
            <person name="Camarero S."/>
            <person name="Ferreira P."/>
            <person name="Molpeceres G."/>
            <person name="Ruiz-Duenas F.J."/>
            <person name="Serrano A."/>
            <person name="Henrissat B."/>
            <person name="Drula E."/>
            <person name="Hughes K.W."/>
            <person name="Mata J.L."/>
            <person name="Ishikawa N.K."/>
            <person name="Vargas-Isla R."/>
            <person name="Ushijima S."/>
            <person name="Smith C.A."/>
            <person name="Ahrendt S."/>
            <person name="Andreopoulos W."/>
            <person name="He G."/>
            <person name="Labutti K."/>
            <person name="Lipzen A."/>
            <person name="Ng V."/>
            <person name="Sandor L."/>
            <person name="Barry K."/>
            <person name="Martinez A.T."/>
            <person name="Xiao Y."/>
            <person name="Gibbons J.G."/>
            <person name="Terashima K."/>
            <person name="Hibbett D.S."/>
            <person name="Grigoriev I.V."/>
        </authorList>
    </citation>
    <scope>NUCLEOTIDE SEQUENCE</scope>
    <source>
        <strain evidence="3">TFB10291</strain>
    </source>
</reference>
<dbReference type="InterPro" id="IPR045340">
    <property type="entry name" value="DUF6533"/>
</dbReference>
<keyword evidence="1" id="KW-1133">Transmembrane helix</keyword>